<evidence type="ECO:0000313" key="3">
    <source>
        <dbReference type="Proteomes" id="UP000298663"/>
    </source>
</evidence>
<dbReference type="AlphaFoldDB" id="A0A4V6A131"/>
<reference evidence="2 3" key="1">
    <citation type="journal article" date="2015" name="Genome Biol.">
        <title>Comparative genomics of Steinernema reveals deeply conserved gene regulatory networks.</title>
        <authorList>
            <person name="Dillman A.R."/>
            <person name="Macchietto M."/>
            <person name="Porter C.F."/>
            <person name="Rogers A."/>
            <person name="Williams B."/>
            <person name="Antoshechkin I."/>
            <person name="Lee M.M."/>
            <person name="Goodwin Z."/>
            <person name="Lu X."/>
            <person name="Lewis E.E."/>
            <person name="Goodrich-Blair H."/>
            <person name="Stock S.P."/>
            <person name="Adams B.J."/>
            <person name="Sternberg P.W."/>
            <person name="Mortazavi A."/>
        </authorList>
    </citation>
    <scope>NUCLEOTIDE SEQUENCE [LARGE SCALE GENOMIC DNA]</scope>
    <source>
        <strain evidence="2 3">ALL</strain>
    </source>
</reference>
<sequence>MERLARFVFVTDVTPERASSTRARRSIRIRARRKVSTAVFGFGGEGAWICAIVASDVIWLAASSTSAAPRTRRF</sequence>
<protein>
    <submittedName>
        <fullName evidence="2">Uncharacterized protein</fullName>
    </submittedName>
</protein>
<feature type="transmembrane region" description="Helical" evidence="1">
    <location>
        <begin position="35"/>
        <end position="62"/>
    </location>
</feature>
<keyword evidence="1" id="KW-0812">Transmembrane</keyword>
<dbReference type="Proteomes" id="UP000298663">
    <property type="component" value="Unassembled WGS sequence"/>
</dbReference>
<keyword evidence="3" id="KW-1185">Reference proteome</keyword>
<reference evidence="2 3" key="2">
    <citation type="journal article" date="2019" name="G3 (Bethesda)">
        <title>Hybrid Assembly of the Genome of the Entomopathogenic Nematode Steinernema carpocapsae Identifies the X-Chromosome.</title>
        <authorList>
            <person name="Serra L."/>
            <person name="Macchietto M."/>
            <person name="Macias-Munoz A."/>
            <person name="McGill C.J."/>
            <person name="Rodriguez I.M."/>
            <person name="Rodriguez B."/>
            <person name="Murad R."/>
            <person name="Mortazavi A."/>
        </authorList>
    </citation>
    <scope>NUCLEOTIDE SEQUENCE [LARGE SCALE GENOMIC DNA]</scope>
    <source>
        <strain evidence="2 3">ALL</strain>
    </source>
</reference>
<name>A0A4V6A131_STECR</name>
<accession>A0A4V6A131</accession>
<dbReference type="EMBL" id="AZBU02000006">
    <property type="protein sequence ID" value="TKR73825.1"/>
    <property type="molecule type" value="Genomic_DNA"/>
</dbReference>
<comment type="caution">
    <text evidence="2">The sequence shown here is derived from an EMBL/GenBank/DDBJ whole genome shotgun (WGS) entry which is preliminary data.</text>
</comment>
<proteinExistence type="predicted"/>
<keyword evidence="1" id="KW-0472">Membrane</keyword>
<gene>
    <name evidence="2" type="ORF">L596_021088</name>
</gene>
<organism evidence="2 3">
    <name type="scientific">Steinernema carpocapsae</name>
    <name type="common">Entomopathogenic nematode</name>
    <dbReference type="NCBI Taxonomy" id="34508"/>
    <lineage>
        <taxon>Eukaryota</taxon>
        <taxon>Metazoa</taxon>
        <taxon>Ecdysozoa</taxon>
        <taxon>Nematoda</taxon>
        <taxon>Chromadorea</taxon>
        <taxon>Rhabditida</taxon>
        <taxon>Tylenchina</taxon>
        <taxon>Panagrolaimomorpha</taxon>
        <taxon>Strongyloidoidea</taxon>
        <taxon>Steinernematidae</taxon>
        <taxon>Steinernema</taxon>
    </lineage>
</organism>
<evidence type="ECO:0000313" key="2">
    <source>
        <dbReference type="EMBL" id="TKR73825.1"/>
    </source>
</evidence>
<evidence type="ECO:0000256" key="1">
    <source>
        <dbReference type="SAM" id="Phobius"/>
    </source>
</evidence>
<keyword evidence="1" id="KW-1133">Transmembrane helix</keyword>